<evidence type="ECO:0000313" key="5">
    <source>
        <dbReference type="EMBL" id="ABO23375.1"/>
    </source>
</evidence>
<gene>
    <name evidence="5" type="ordered locus">Shew_1508</name>
</gene>
<dbReference type="AlphaFoldDB" id="A3QD27"/>
<feature type="chain" id="PRO_5002657972" evidence="3">
    <location>
        <begin position="22"/>
        <end position="257"/>
    </location>
</feature>
<keyword evidence="6" id="KW-1185">Reference proteome</keyword>
<dbReference type="KEGG" id="slo:Shew_1508"/>
<dbReference type="RefSeq" id="WP_011865307.1">
    <property type="nucleotide sequence ID" value="NC_009092.1"/>
</dbReference>
<evidence type="ECO:0000256" key="3">
    <source>
        <dbReference type="SAM" id="SignalP"/>
    </source>
</evidence>
<dbReference type="EMBL" id="CP000606">
    <property type="protein sequence ID" value="ABO23375.1"/>
    <property type="molecule type" value="Genomic_DNA"/>
</dbReference>
<accession>A3QD27</accession>
<dbReference type="PANTHER" id="PTHR35936:SF25">
    <property type="entry name" value="ABC TRANSPORTER SUBSTRATE-BINDING PROTEIN"/>
    <property type="match status" value="1"/>
</dbReference>
<feature type="signal peptide" evidence="3">
    <location>
        <begin position="1"/>
        <end position="21"/>
    </location>
</feature>
<protein>
    <submittedName>
        <fullName evidence="5">Extracellular solute-binding protein, family 3</fullName>
    </submittedName>
</protein>
<feature type="domain" description="Solute-binding protein family 3/N-terminal" evidence="4">
    <location>
        <begin position="29"/>
        <end position="253"/>
    </location>
</feature>
<dbReference type="Pfam" id="PF00497">
    <property type="entry name" value="SBP_bac_3"/>
    <property type="match status" value="1"/>
</dbReference>
<dbReference type="PANTHER" id="PTHR35936">
    <property type="entry name" value="MEMBRANE-BOUND LYTIC MUREIN TRANSGLYCOSYLASE F"/>
    <property type="match status" value="1"/>
</dbReference>
<evidence type="ECO:0000256" key="2">
    <source>
        <dbReference type="ARBA" id="ARBA00022729"/>
    </source>
</evidence>
<keyword evidence="2 3" id="KW-0732">Signal</keyword>
<dbReference type="InterPro" id="IPR001638">
    <property type="entry name" value="Solute-binding_3/MltF_N"/>
</dbReference>
<evidence type="ECO:0000313" key="6">
    <source>
        <dbReference type="Proteomes" id="UP000001558"/>
    </source>
</evidence>
<name>A3QD27_SHELP</name>
<reference evidence="5 6" key="1">
    <citation type="submission" date="2007-03" db="EMBL/GenBank/DDBJ databases">
        <title>Complete sequence of Shewanella loihica PV-4.</title>
        <authorList>
            <consortium name="US DOE Joint Genome Institute"/>
            <person name="Copeland A."/>
            <person name="Lucas S."/>
            <person name="Lapidus A."/>
            <person name="Barry K."/>
            <person name="Detter J.C."/>
            <person name="Glavina del Rio T."/>
            <person name="Hammon N."/>
            <person name="Israni S."/>
            <person name="Dalin E."/>
            <person name="Tice H."/>
            <person name="Pitluck S."/>
            <person name="Chain P."/>
            <person name="Malfatti S."/>
            <person name="Shin M."/>
            <person name="Vergez L."/>
            <person name="Schmutz J."/>
            <person name="Larimer F."/>
            <person name="Land M."/>
            <person name="Hauser L."/>
            <person name="Kyrpides N."/>
            <person name="Mikhailova N."/>
            <person name="Romine M.F."/>
            <person name="Serres G."/>
            <person name="Fredrickson J."/>
            <person name="Tiedje J."/>
            <person name="Richardson P."/>
        </authorList>
    </citation>
    <scope>NUCLEOTIDE SEQUENCE [LARGE SCALE GENOMIC DNA]</scope>
    <source>
        <strain evidence="6">ATCC BAA-1088 / PV-4</strain>
    </source>
</reference>
<dbReference type="Proteomes" id="UP000001558">
    <property type="component" value="Chromosome"/>
</dbReference>
<dbReference type="eggNOG" id="COG0834">
    <property type="taxonomic scope" value="Bacteria"/>
</dbReference>
<dbReference type="OrthoDB" id="370676at2"/>
<dbReference type="HOGENOM" id="CLU_1204002_0_0_6"/>
<sequence length="257" mass="29264" precursor="true">MQLTRALMLAAGLLAAQPIYAGEVEIERVMRVCVDHYPPFQILQPEQPPIGENIAALELFASLLQRQLTFIASPNFARCLHMLEQGSVDVLAGIYAKPERAAFSYFLPYRNDGRFVFISQQTLANVNDYEDLSALSIGVSRETEYFDRFDSDAKLNKVQTNDVISATNMLLKGRFDLLIVSEVVLPSLRARFSDFDDKLKVHPYTHEEQRLVYFGVSKRHQMAIPLGEMQAIIGKAYEEGRFMQAVEEFATHHLEHY</sequence>
<proteinExistence type="inferred from homology"/>
<dbReference type="SUPFAM" id="SSF53850">
    <property type="entry name" value="Periplasmic binding protein-like II"/>
    <property type="match status" value="1"/>
</dbReference>
<organism evidence="5 6">
    <name type="scientific">Shewanella loihica (strain ATCC BAA-1088 / PV-4)</name>
    <dbReference type="NCBI Taxonomy" id="323850"/>
    <lineage>
        <taxon>Bacteria</taxon>
        <taxon>Pseudomonadati</taxon>
        <taxon>Pseudomonadota</taxon>
        <taxon>Gammaproteobacteria</taxon>
        <taxon>Alteromonadales</taxon>
        <taxon>Shewanellaceae</taxon>
        <taxon>Shewanella</taxon>
    </lineage>
</organism>
<comment type="similarity">
    <text evidence="1">Belongs to the bacterial solute-binding protein 3 family.</text>
</comment>
<dbReference type="SMART" id="SM00062">
    <property type="entry name" value="PBPb"/>
    <property type="match status" value="1"/>
</dbReference>
<dbReference type="STRING" id="323850.Shew_1508"/>
<evidence type="ECO:0000256" key="1">
    <source>
        <dbReference type="ARBA" id="ARBA00010333"/>
    </source>
</evidence>
<evidence type="ECO:0000259" key="4">
    <source>
        <dbReference type="SMART" id="SM00062"/>
    </source>
</evidence>
<dbReference type="Gene3D" id="3.40.190.10">
    <property type="entry name" value="Periplasmic binding protein-like II"/>
    <property type="match status" value="2"/>
</dbReference>